<keyword evidence="6" id="KW-1185">Reference proteome</keyword>
<protein>
    <recommendedName>
        <fullName evidence="4">Arginosuccinate synthase-like N-terminal domain-containing protein</fullName>
    </recommendedName>
</protein>
<dbReference type="GO" id="GO:0000053">
    <property type="term" value="P:argininosuccinate metabolic process"/>
    <property type="evidence" value="ECO:0007669"/>
    <property type="project" value="TreeGrafter"/>
</dbReference>
<keyword evidence="2" id="KW-0547">Nucleotide-binding</keyword>
<name>A0A834G005_RHOSS</name>
<sequence length="786" mass="87034">MAPTTSFCESSADVVLLNPKQRPTLAAAEDLDDDWVVPLEKVNVIENNAAVSNFYDFESFKTTTPPEFLSVLTSTCEYSKELMMRDEQVANLTVRRRHSTILEVVLYELKSIFQSVEVDIKAEIVLTSDDLELIKTLVVKEPTLPAKPCREISKLPSSDLSASFPLHVFRCKSAFVFSSCDLCTISLSPPPLEMAYAAARLVVPFQPLDSDTLTNKDAVILPSVMEAPNLRSGQTLSPMYLPYFSWAIWVQRLGEGFLSFNFMGHPLLRLAKWVSLSIVLPLGAACIGFCLLGICSLKVSTGQQGYRNGQRIASTWGSIKPESRTEHPKEAWNKGSLENYCCEVVCFTADVGQGTIELEGLEKKAKASGASQLVVKDLKEEFVRDYISRCLRAGAVYGRKYLLGTSMACDVIAKASTRNKMKLKSDMSKKHEAKFSHLKNNPLCGLALLSMITQAMVDVAREVGADAVSHGCTGKGNDQVHLLVINSYLGREDAIEYAKKHNVPVPVTHMKCDCPAPSHFQLDLFLAALYGVHKEQNSPIEEVVQSGGVLHFVEFLVTTPRSLHVESESGEAYGYVKRRLVKKARRVDSFDVEAMEVAGSHSHHSKHSMEKRTLAQIKKKEKVHSGGDKGFWAVDLGGAMCLFTAMYVGRLPLLMSVSWVVYSSLVFIARLHVCLYGELSFAASGEAQIVGKKDESKYARLSSYCGDKSAYSSMWNLERDLRLSDAFAGPDVLDFSAETCDGGTLVDSYISRKIVQHKEQVTTLKKCDERYKTVFLQIFSVLKGML</sequence>
<dbReference type="GO" id="GO:0004055">
    <property type="term" value="F:argininosuccinate synthase activity"/>
    <property type="evidence" value="ECO:0007669"/>
    <property type="project" value="InterPro"/>
</dbReference>
<dbReference type="PANTHER" id="PTHR11587:SF2">
    <property type="entry name" value="ARGININOSUCCINATE SYNTHASE"/>
    <property type="match status" value="1"/>
</dbReference>
<dbReference type="InterPro" id="IPR001518">
    <property type="entry name" value="Arginosuc_synth"/>
</dbReference>
<reference evidence="5" key="1">
    <citation type="submission" date="2019-11" db="EMBL/GenBank/DDBJ databases">
        <authorList>
            <person name="Liu Y."/>
            <person name="Hou J."/>
            <person name="Li T.-Q."/>
            <person name="Guan C.-H."/>
            <person name="Wu X."/>
            <person name="Wu H.-Z."/>
            <person name="Ling F."/>
            <person name="Zhang R."/>
            <person name="Shi X.-G."/>
            <person name="Ren J.-P."/>
            <person name="Chen E.-F."/>
            <person name="Sun J.-M."/>
        </authorList>
    </citation>
    <scope>NUCLEOTIDE SEQUENCE</scope>
    <source>
        <strain evidence="5">Adult_tree_wgs_1</strain>
        <tissue evidence="5">Leaves</tissue>
    </source>
</reference>
<feature type="domain" description="Arginosuccinate synthase-like N-terminal" evidence="4">
    <location>
        <begin position="451"/>
        <end position="483"/>
    </location>
</feature>
<dbReference type="Proteomes" id="UP000626092">
    <property type="component" value="Unassembled WGS sequence"/>
</dbReference>
<dbReference type="Gene3D" id="3.40.50.620">
    <property type="entry name" value="HUPs"/>
    <property type="match status" value="2"/>
</dbReference>
<dbReference type="InterPro" id="IPR048267">
    <property type="entry name" value="Arginosuc_syn_N"/>
</dbReference>
<evidence type="ECO:0000256" key="1">
    <source>
        <dbReference type="ARBA" id="ARBA00022598"/>
    </source>
</evidence>
<evidence type="ECO:0000256" key="3">
    <source>
        <dbReference type="ARBA" id="ARBA00022840"/>
    </source>
</evidence>
<feature type="domain" description="Arginosuccinate synthase-like N-terminal" evidence="4">
    <location>
        <begin position="338"/>
        <end position="416"/>
    </location>
</feature>
<dbReference type="GO" id="GO:0006526">
    <property type="term" value="P:L-arginine biosynthetic process"/>
    <property type="evidence" value="ECO:0007669"/>
    <property type="project" value="InterPro"/>
</dbReference>
<dbReference type="InterPro" id="IPR014729">
    <property type="entry name" value="Rossmann-like_a/b/a_fold"/>
</dbReference>
<organism evidence="5 6">
    <name type="scientific">Rhododendron simsii</name>
    <name type="common">Sims's rhododendron</name>
    <dbReference type="NCBI Taxonomy" id="118357"/>
    <lineage>
        <taxon>Eukaryota</taxon>
        <taxon>Viridiplantae</taxon>
        <taxon>Streptophyta</taxon>
        <taxon>Embryophyta</taxon>
        <taxon>Tracheophyta</taxon>
        <taxon>Spermatophyta</taxon>
        <taxon>Magnoliopsida</taxon>
        <taxon>eudicotyledons</taxon>
        <taxon>Gunneridae</taxon>
        <taxon>Pentapetalae</taxon>
        <taxon>asterids</taxon>
        <taxon>Ericales</taxon>
        <taxon>Ericaceae</taxon>
        <taxon>Ericoideae</taxon>
        <taxon>Rhodoreae</taxon>
        <taxon>Rhododendron</taxon>
    </lineage>
</organism>
<dbReference type="GO" id="GO:0005524">
    <property type="term" value="F:ATP binding"/>
    <property type="evidence" value="ECO:0007669"/>
    <property type="project" value="UniProtKB-KW"/>
</dbReference>
<dbReference type="AlphaFoldDB" id="A0A834G005"/>
<gene>
    <name evidence="5" type="ORF">RHSIM_Rhsim13G0121700</name>
</gene>
<dbReference type="SUPFAM" id="SSF52402">
    <property type="entry name" value="Adenine nucleotide alpha hydrolases-like"/>
    <property type="match status" value="1"/>
</dbReference>
<accession>A0A834G005</accession>
<evidence type="ECO:0000256" key="2">
    <source>
        <dbReference type="ARBA" id="ARBA00022741"/>
    </source>
</evidence>
<evidence type="ECO:0000313" key="6">
    <source>
        <dbReference type="Proteomes" id="UP000626092"/>
    </source>
</evidence>
<evidence type="ECO:0000313" key="5">
    <source>
        <dbReference type="EMBL" id="KAF7120171.1"/>
    </source>
</evidence>
<comment type="caution">
    <text evidence="5">The sequence shown here is derived from an EMBL/GenBank/DDBJ whole genome shotgun (WGS) entry which is preliminary data.</text>
</comment>
<keyword evidence="1" id="KW-0436">Ligase</keyword>
<dbReference type="PANTHER" id="PTHR11587">
    <property type="entry name" value="ARGININOSUCCINATE SYNTHASE"/>
    <property type="match status" value="1"/>
</dbReference>
<dbReference type="GO" id="GO:0005737">
    <property type="term" value="C:cytoplasm"/>
    <property type="evidence" value="ECO:0007669"/>
    <property type="project" value="TreeGrafter"/>
</dbReference>
<dbReference type="OrthoDB" id="1688907at2759"/>
<dbReference type="GO" id="GO:0000050">
    <property type="term" value="P:urea cycle"/>
    <property type="evidence" value="ECO:0007669"/>
    <property type="project" value="TreeGrafter"/>
</dbReference>
<proteinExistence type="predicted"/>
<evidence type="ECO:0000259" key="4">
    <source>
        <dbReference type="Pfam" id="PF00764"/>
    </source>
</evidence>
<dbReference type="EMBL" id="WJXA01000013">
    <property type="protein sequence ID" value="KAF7120171.1"/>
    <property type="molecule type" value="Genomic_DNA"/>
</dbReference>
<keyword evidence="3" id="KW-0067">ATP-binding</keyword>
<dbReference type="Pfam" id="PF00764">
    <property type="entry name" value="Arginosuc_synth"/>
    <property type="match status" value="2"/>
</dbReference>